<feature type="compositionally biased region" description="Basic and acidic residues" evidence="1">
    <location>
        <begin position="138"/>
        <end position="149"/>
    </location>
</feature>
<gene>
    <name evidence="2" type="ORF">DEBURN_LOCUS10616</name>
</gene>
<organism evidence="2 3">
    <name type="scientific">Diversispora eburnea</name>
    <dbReference type="NCBI Taxonomy" id="1213867"/>
    <lineage>
        <taxon>Eukaryota</taxon>
        <taxon>Fungi</taxon>
        <taxon>Fungi incertae sedis</taxon>
        <taxon>Mucoromycota</taxon>
        <taxon>Glomeromycotina</taxon>
        <taxon>Glomeromycetes</taxon>
        <taxon>Diversisporales</taxon>
        <taxon>Diversisporaceae</taxon>
        <taxon>Diversispora</taxon>
    </lineage>
</organism>
<feature type="compositionally biased region" description="Polar residues" evidence="1">
    <location>
        <begin position="164"/>
        <end position="174"/>
    </location>
</feature>
<dbReference type="Proteomes" id="UP000789706">
    <property type="component" value="Unassembled WGS sequence"/>
</dbReference>
<sequence>TCHRCHAEEHLVLNCPIAKRQKKINERKTKDFEKYGYINQEDPLKNIMNMLETIKQDIVEIKTNKKCYERVQYLEKYTGYNLEKKVDHMIENEEEEKDTTENGKKKFTEKTKKLQETQMEQIENTVKILAELIPELKKSNDKTQERLSRMEQLSILSKHREQTKATYSQENQQS</sequence>
<feature type="region of interest" description="Disordered" evidence="1">
    <location>
        <begin position="138"/>
        <end position="174"/>
    </location>
</feature>
<protein>
    <submittedName>
        <fullName evidence="2">11709_t:CDS:1</fullName>
    </submittedName>
</protein>
<keyword evidence="3" id="KW-1185">Reference proteome</keyword>
<dbReference type="OrthoDB" id="2489060at2759"/>
<feature type="non-terminal residue" evidence="2">
    <location>
        <position position="174"/>
    </location>
</feature>
<comment type="caution">
    <text evidence="2">The sequence shown here is derived from an EMBL/GenBank/DDBJ whole genome shotgun (WGS) entry which is preliminary data.</text>
</comment>
<dbReference type="EMBL" id="CAJVPK010003443">
    <property type="protein sequence ID" value="CAG8627251.1"/>
    <property type="molecule type" value="Genomic_DNA"/>
</dbReference>
<dbReference type="AlphaFoldDB" id="A0A9N9D9L9"/>
<evidence type="ECO:0000313" key="3">
    <source>
        <dbReference type="Proteomes" id="UP000789706"/>
    </source>
</evidence>
<reference evidence="2" key="1">
    <citation type="submission" date="2021-06" db="EMBL/GenBank/DDBJ databases">
        <authorList>
            <person name="Kallberg Y."/>
            <person name="Tangrot J."/>
            <person name="Rosling A."/>
        </authorList>
    </citation>
    <scope>NUCLEOTIDE SEQUENCE</scope>
    <source>
        <strain evidence="2">AZ414A</strain>
    </source>
</reference>
<proteinExistence type="predicted"/>
<accession>A0A9N9D9L9</accession>
<evidence type="ECO:0000313" key="2">
    <source>
        <dbReference type="EMBL" id="CAG8627251.1"/>
    </source>
</evidence>
<name>A0A9N9D9L9_9GLOM</name>
<evidence type="ECO:0000256" key="1">
    <source>
        <dbReference type="SAM" id="MobiDB-lite"/>
    </source>
</evidence>